<dbReference type="OrthoDB" id="436496at2759"/>
<dbReference type="CDD" id="cd06197">
    <property type="entry name" value="FNR_like_2"/>
    <property type="match status" value="1"/>
</dbReference>
<organism evidence="2 3">
    <name type="scientific">Aspergillus leporis</name>
    <dbReference type="NCBI Taxonomy" id="41062"/>
    <lineage>
        <taxon>Eukaryota</taxon>
        <taxon>Fungi</taxon>
        <taxon>Dikarya</taxon>
        <taxon>Ascomycota</taxon>
        <taxon>Pezizomycotina</taxon>
        <taxon>Eurotiomycetes</taxon>
        <taxon>Eurotiomycetidae</taxon>
        <taxon>Eurotiales</taxon>
        <taxon>Aspergillaceae</taxon>
        <taxon>Aspergillus</taxon>
        <taxon>Aspergillus subgen. Circumdati</taxon>
    </lineage>
</organism>
<dbReference type="InterPro" id="IPR017927">
    <property type="entry name" value="FAD-bd_FR_type"/>
</dbReference>
<dbReference type="PANTHER" id="PTHR42815:SF2">
    <property type="entry name" value="FAD-BINDING, PUTATIVE (AFU_ORTHOLOGUE AFUA_6G07600)-RELATED"/>
    <property type="match status" value="1"/>
</dbReference>
<dbReference type="SUPFAM" id="SSF52343">
    <property type="entry name" value="Ferredoxin reductase-like, C-terminal NADP-linked domain"/>
    <property type="match status" value="1"/>
</dbReference>
<protein>
    <submittedName>
        <fullName evidence="2">Oxidoreductase FAD-binding protein</fullName>
    </submittedName>
</protein>
<dbReference type="GO" id="GO:0016491">
    <property type="term" value="F:oxidoreductase activity"/>
    <property type="evidence" value="ECO:0007669"/>
    <property type="project" value="InterPro"/>
</dbReference>
<reference evidence="2 3" key="1">
    <citation type="submission" date="2019-04" db="EMBL/GenBank/DDBJ databases">
        <title>Friends and foes A comparative genomics study of 23 Aspergillus species from section Flavi.</title>
        <authorList>
            <consortium name="DOE Joint Genome Institute"/>
            <person name="Kjaerbolling I."/>
            <person name="Vesth T."/>
            <person name="Frisvad J.C."/>
            <person name="Nybo J.L."/>
            <person name="Theobald S."/>
            <person name="Kildgaard S."/>
            <person name="Isbrandt T."/>
            <person name="Kuo A."/>
            <person name="Sato A."/>
            <person name="Lyhne E.K."/>
            <person name="Kogle M.E."/>
            <person name="Wiebenga A."/>
            <person name="Kun R.S."/>
            <person name="Lubbers R.J."/>
            <person name="Makela M.R."/>
            <person name="Barry K."/>
            <person name="Chovatia M."/>
            <person name="Clum A."/>
            <person name="Daum C."/>
            <person name="Haridas S."/>
            <person name="He G."/>
            <person name="LaButti K."/>
            <person name="Lipzen A."/>
            <person name="Mondo S."/>
            <person name="Riley R."/>
            <person name="Salamov A."/>
            <person name="Simmons B.A."/>
            <person name="Magnuson J.K."/>
            <person name="Henrissat B."/>
            <person name="Mortensen U.H."/>
            <person name="Larsen T.O."/>
            <person name="Devries R.P."/>
            <person name="Grigoriev I.V."/>
            <person name="Machida M."/>
            <person name="Baker S.E."/>
            <person name="Andersen M.R."/>
        </authorList>
    </citation>
    <scope>NUCLEOTIDE SEQUENCE [LARGE SCALE GENOMIC DNA]</scope>
    <source>
        <strain evidence="2 3">CBS 151.66</strain>
    </source>
</reference>
<sequence length="602" mass="65753">MASILTSTFPWHDGELMMRSLLRVPPNVNAVNPTVPSLSYGATYLLLNSPLLAIGAVDREGRPWSALWGGEVGFATPTSGSKVDIRTPVDSRYDPLADILLLNGSTGPGQLVSGLVVDLATRRRAKLYGRKIAGSVELSHESQTDSSGAGFAHLLVHIEASLGNCPKYLNIRNIVPALPAPRLISDSPQLPPGALKFLDRADTLFISSRHGNVDMDTNIRGGPPGFVRVVSNDPSGVVFAYPEYSGNRLYQTLGNLQTTPLAGYVFPDFETGNALYVTGQTEILVGKEAAALLPRSNLAVKVTVTAARYVEKSLAFRGIAGTPSPYNPSVRYLAKEKASPAATGEEKSSVTATLVKKELLTPTICRFRFRISDLSKIGTWTPGQYATLSFQEELDMGYSHMKEDDPLSINDDYVRTFTISSYPIQNTSTEFEITARRHGSVTDYLFRTNERAGLEIPLRGFGGDFHLNIESEQGETPFIAGGIGITPLLAQLPDIDVSRLRLLWSISMQDIGLVLDTFIRFPQLPHSTSLFITRPEPQNEKTTQQFVAVVSSGARVECRRMEARDLDSSSADVWYFCGGPSLKSSVMNWLAGKNVVYEDFSY</sequence>
<dbReference type="InterPro" id="IPR039261">
    <property type="entry name" value="FNR_nucleotide-bd"/>
</dbReference>
<dbReference type="InterPro" id="IPR017938">
    <property type="entry name" value="Riboflavin_synthase-like_b-brl"/>
</dbReference>
<dbReference type="PANTHER" id="PTHR42815">
    <property type="entry name" value="FAD-BINDING, PUTATIVE (AFU_ORTHOLOGUE AFUA_6G07600)-RELATED"/>
    <property type="match status" value="1"/>
</dbReference>
<dbReference type="EMBL" id="ML732219">
    <property type="protein sequence ID" value="KAB8073857.1"/>
    <property type="molecule type" value="Genomic_DNA"/>
</dbReference>
<evidence type="ECO:0000259" key="1">
    <source>
        <dbReference type="PROSITE" id="PS51384"/>
    </source>
</evidence>
<gene>
    <name evidence="2" type="ORF">BDV29DRAFT_157148</name>
</gene>
<name>A0A5N5X1F4_9EURO</name>
<dbReference type="Gene3D" id="2.40.30.10">
    <property type="entry name" value="Translation factors"/>
    <property type="match status" value="1"/>
</dbReference>
<dbReference type="Gene3D" id="3.40.50.80">
    <property type="entry name" value="Nucleotide-binding domain of ferredoxin-NADP reductase (FNR) module"/>
    <property type="match status" value="1"/>
</dbReference>
<feature type="domain" description="FAD-binding FR-type" evidence="1">
    <location>
        <begin position="347"/>
        <end position="468"/>
    </location>
</feature>
<dbReference type="AlphaFoldDB" id="A0A5N5X1F4"/>
<dbReference type="PROSITE" id="PS51384">
    <property type="entry name" value="FAD_FR"/>
    <property type="match status" value="1"/>
</dbReference>
<proteinExistence type="predicted"/>
<evidence type="ECO:0000313" key="2">
    <source>
        <dbReference type="EMBL" id="KAB8073857.1"/>
    </source>
</evidence>
<dbReference type="Proteomes" id="UP000326565">
    <property type="component" value="Unassembled WGS sequence"/>
</dbReference>
<evidence type="ECO:0000313" key="3">
    <source>
        <dbReference type="Proteomes" id="UP000326565"/>
    </source>
</evidence>
<keyword evidence="3" id="KW-1185">Reference proteome</keyword>
<dbReference type="SUPFAM" id="SSF63380">
    <property type="entry name" value="Riboflavin synthase domain-like"/>
    <property type="match status" value="1"/>
</dbReference>
<accession>A0A5N5X1F4</accession>